<keyword evidence="2" id="KW-1133">Transmembrane helix</keyword>
<evidence type="ECO:0000313" key="3">
    <source>
        <dbReference type="EMBL" id="MDM4019338.1"/>
    </source>
</evidence>
<feature type="coiled-coil region" evidence="1">
    <location>
        <begin position="73"/>
        <end position="100"/>
    </location>
</feature>
<name>A0ABT7PS60_9BACT</name>
<evidence type="ECO:0000256" key="2">
    <source>
        <dbReference type="SAM" id="Phobius"/>
    </source>
</evidence>
<organism evidence="3 4">
    <name type="scientific">Roseiconus lacunae</name>
    <dbReference type="NCBI Taxonomy" id="2605694"/>
    <lineage>
        <taxon>Bacteria</taxon>
        <taxon>Pseudomonadati</taxon>
        <taxon>Planctomycetota</taxon>
        <taxon>Planctomycetia</taxon>
        <taxon>Pirellulales</taxon>
        <taxon>Pirellulaceae</taxon>
        <taxon>Roseiconus</taxon>
    </lineage>
</organism>
<feature type="transmembrane region" description="Helical" evidence="2">
    <location>
        <begin position="42"/>
        <end position="59"/>
    </location>
</feature>
<dbReference type="RefSeq" id="WP_289167461.1">
    <property type="nucleotide sequence ID" value="NZ_JASZZN010000037.1"/>
</dbReference>
<gene>
    <name evidence="3" type="ORF">QTN89_28040</name>
</gene>
<reference evidence="3 4" key="1">
    <citation type="submission" date="2023-06" db="EMBL/GenBank/DDBJ databases">
        <title>Roseiconus lacunae JC819 isolated from Gulf of Mannar region, Tamil Nadu.</title>
        <authorList>
            <person name="Pk S."/>
            <person name="Ch S."/>
            <person name="Ch V.R."/>
        </authorList>
    </citation>
    <scope>NUCLEOTIDE SEQUENCE [LARGE SCALE GENOMIC DNA]</scope>
    <source>
        <strain evidence="3 4">JC819</strain>
    </source>
</reference>
<comment type="caution">
    <text evidence="3">The sequence shown here is derived from an EMBL/GenBank/DDBJ whole genome shotgun (WGS) entry which is preliminary data.</text>
</comment>
<keyword evidence="4" id="KW-1185">Reference proteome</keyword>
<dbReference type="EMBL" id="JASZZN010000037">
    <property type="protein sequence ID" value="MDM4019338.1"/>
    <property type="molecule type" value="Genomic_DNA"/>
</dbReference>
<feature type="transmembrane region" description="Helical" evidence="2">
    <location>
        <begin position="16"/>
        <end position="36"/>
    </location>
</feature>
<evidence type="ECO:0000256" key="1">
    <source>
        <dbReference type="SAM" id="Coils"/>
    </source>
</evidence>
<proteinExistence type="predicted"/>
<sequence>MTQTRPDPQKSPIPRYLPFALSATALTLAVLHLSDIFKLDEIGLGLILLATLPWLIPLLRNHVRTLELPFGKVDFLEQRIEKQEERISDQQETIERQQDTINQLVLYSMSYWIFELLSGLYHQTQDGGEYLFRDDGTMDKDLRFLRDRGYLTLDFQVGSLQNGQNLVGVVKLTPAGNHFVELREKFERESHLKK</sequence>
<keyword evidence="2" id="KW-0812">Transmembrane</keyword>
<protein>
    <submittedName>
        <fullName evidence="3">Uncharacterized protein</fullName>
    </submittedName>
</protein>
<keyword evidence="1" id="KW-0175">Coiled coil</keyword>
<evidence type="ECO:0000313" key="4">
    <source>
        <dbReference type="Proteomes" id="UP001239462"/>
    </source>
</evidence>
<keyword evidence="2" id="KW-0472">Membrane</keyword>
<dbReference type="Proteomes" id="UP001239462">
    <property type="component" value="Unassembled WGS sequence"/>
</dbReference>
<accession>A0ABT7PS60</accession>